<feature type="transmembrane region" description="Helical" evidence="7">
    <location>
        <begin position="234"/>
        <end position="259"/>
    </location>
</feature>
<dbReference type="PANTHER" id="PTHR35007:SF3">
    <property type="entry name" value="POSSIBLE CONSERVED ALANINE RICH MEMBRANE PROTEIN"/>
    <property type="match status" value="1"/>
</dbReference>
<keyword evidence="2" id="KW-1003">Cell membrane</keyword>
<keyword evidence="4 7" id="KW-1133">Transmembrane helix</keyword>
<dbReference type="Pfam" id="PF00482">
    <property type="entry name" value="T2SSF"/>
    <property type="match status" value="1"/>
</dbReference>
<evidence type="ECO:0000313" key="9">
    <source>
        <dbReference type="EMBL" id="QVT78045.1"/>
    </source>
</evidence>
<sequence>MTATSFGPGLAVVAALATSLAVLLLSPGGHAPGVPGREEAPGRAGTPPAARRGHGGDGDRRDDRGPLLRHRAVLALLAGSGVVAVLGGATGVALGAAAGAGCWWAAGRVEPAGARARREEVRRRAPHVVALFAAALRAGAAPASALLLVADALPGPATDPVRAVASRLALGADPAGAWRGLLAEPGLEAWGRAMARAHESGASVVDVVERLADDLADTARVEVEDRARTVGVRAALPLGLCLLPAFLLVGIVPLVAGLLSSLW</sequence>
<evidence type="ECO:0000256" key="2">
    <source>
        <dbReference type="ARBA" id="ARBA00022475"/>
    </source>
</evidence>
<feature type="transmembrane region" description="Helical" evidence="7">
    <location>
        <begin position="73"/>
        <end position="106"/>
    </location>
</feature>
<gene>
    <name evidence="9" type="ORF">ENKNEFLB_00417</name>
</gene>
<keyword evidence="5 7" id="KW-0472">Membrane</keyword>
<keyword evidence="10" id="KW-1185">Reference proteome</keyword>
<evidence type="ECO:0000256" key="6">
    <source>
        <dbReference type="SAM" id="MobiDB-lite"/>
    </source>
</evidence>
<dbReference type="Proteomes" id="UP000679307">
    <property type="component" value="Chromosome"/>
</dbReference>
<evidence type="ECO:0000256" key="4">
    <source>
        <dbReference type="ARBA" id="ARBA00022989"/>
    </source>
</evidence>
<feature type="domain" description="Type II secretion system protein GspF" evidence="8">
    <location>
        <begin position="131"/>
        <end position="250"/>
    </location>
</feature>
<dbReference type="InterPro" id="IPR018076">
    <property type="entry name" value="T2SS_GspF_dom"/>
</dbReference>
<evidence type="ECO:0000256" key="3">
    <source>
        <dbReference type="ARBA" id="ARBA00022692"/>
    </source>
</evidence>
<organism evidence="9 10">
    <name type="scientific">Nocardioides aquaticus</name>
    <dbReference type="NCBI Taxonomy" id="160826"/>
    <lineage>
        <taxon>Bacteria</taxon>
        <taxon>Bacillati</taxon>
        <taxon>Actinomycetota</taxon>
        <taxon>Actinomycetes</taxon>
        <taxon>Propionibacteriales</taxon>
        <taxon>Nocardioidaceae</taxon>
        <taxon>Nocardioides</taxon>
    </lineage>
</organism>
<evidence type="ECO:0000256" key="1">
    <source>
        <dbReference type="ARBA" id="ARBA00004651"/>
    </source>
</evidence>
<reference evidence="9 10" key="1">
    <citation type="submission" date="2021-05" db="EMBL/GenBank/DDBJ databases">
        <title>Complete genome of Nocardioides aquaticus KCTC 9944T isolated from meromictic and hypersaline Ekho Lake, Antarctica.</title>
        <authorList>
            <person name="Hwang K."/>
            <person name="Kim K.M."/>
            <person name="Choe H."/>
        </authorList>
    </citation>
    <scope>NUCLEOTIDE SEQUENCE [LARGE SCALE GENOMIC DNA]</scope>
    <source>
        <strain evidence="9 10">KCTC 9944</strain>
    </source>
</reference>
<proteinExistence type="predicted"/>
<keyword evidence="3 7" id="KW-0812">Transmembrane</keyword>
<feature type="compositionally biased region" description="Basic and acidic residues" evidence="6">
    <location>
        <begin position="54"/>
        <end position="65"/>
    </location>
</feature>
<evidence type="ECO:0000256" key="5">
    <source>
        <dbReference type="ARBA" id="ARBA00023136"/>
    </source>
</evidence>
<dbReference type="EMBL" id="CP075371">
    <property type="protein sequence ID" value="QVT78045.1"/>
    <property type="molecule type" value="Genomic_DNA"/>
</dbReference>
<evidence type="ECO:0000259" key="8">
    <source>
        <dbReference type="Pfam" id="PF00482"/>
    </source>
</evidence>
<accession>A0ABX8ECG1</accession>
<dbReference type="PANTHER" id="PTHR35007">
    <property type="entry name" value="INTEGRAL MEMBRANE PROTEIN-RELATED"/>
    <property type="match status" value="1"/>
</dbReference>
<dbReference type="RefSeq" id="WP_214057681.1">
    <property type="nucleotide sequence ID" value="NZ_CP075371.1"/>
</dbReference>
<evidence type="ECO:0000256" key="7">
    <source>
        <dbReference type="SAM" id="Phobius"/>
    </source>
</evidence>
<evidence type="ECO:0000313" key="10">
    <source>
        <dbReference type="Proteomes" id="UP000679307"/>
    </source>
</evidence>
<comment type="subcellular location">
    <subcellularLocation>
        <location evidence="1">Cell membrane</location>
        <topology evidence="1">Multi-pass membrane protein</topology>
    </subcellularLocation>
</comment>
<name>A0ABX8ECG1_9ACTN</name>
<feature type="region of interest" description="Disordered" evidence="6">
    <location>
        <begin position="32"/>
        <end position="65"/>
    </location>
</feature>
<protein>
    <recommendedName>
        <fullName evidence="8">Type II secretion system protein GspF domain-containing protein</fullName>
    </recommendedName>
</protein>
<feature type="transmembrane region" description="Helical" evidence="7">
    <location>
        <begin position="127"/>
        <end position="150"/>
    </location>
</feature>